<protein>
    <submittedName>
        <fullName evidence="3">SLATT domain-containing protein</fullName>
    </submittedName>
</protein>
<dbReference type="Proteomes" id="UP001148203">
    <property type="component" value="Unassembled WGS sequence"/>
</dbReference>
<dbReference type="EMBL" id="JAMDGY010000104">
    <property type="protein sequence ID" value="MDD0993738.1"/>
    <property type="molecule type" value="Genomic_DNA"/>
</dbReference>
<keyword evidence="4" id="KW-1185">Reference proteome</keyword>
<dbReference type="Pfam" id="PF18186">
    <property type="entry name" value="SLATT_4"/>
    <property type="match status" value="1"/>
</dbReference>
<organism evidence="3 4">
    <name type="scientific">Pseudomonas fontis</name>
    <dbReference type="NCBI Taxonomy" id="2942633"/>
    <lineage>
        <taxon>Bacteria</taxon>
        <taxon>Pseudomonadati</taxon>
        <taxon>Pseudomonadota</taxon>
        <taxon>Gammaproteobacteria</taxon>
        <taxon>Pseudomonadales</taxon>
        <taxon>Pseudomonadaceae</taxon>
        <taxon>Pseudomonas</taxon>
    </lineage>
</organism>
<gene>
    <name evidence="3" type="ORF">M5G11_24730</name>
</gene>
<dbReference type="NCBIfam" id="NF033632">
    <property type="entry name" value="SLATT_4"/>
    <property type="match status" value="1"/>
</dbReference>
<sequence length="168" mass="18481">MSQIELLEKWRRMIVRLQIEHEVSARDFEKFSWKLGIPCVGLSAVVSASVFSSINNSSLVWLQYVAGFVSILTLVLSSVQTFLNFDSRAAAHQDTAEKLGAMAREIQDELASKKEDGTLGTVVTELRKRLDGILLDAPTLPKSTIRRLGTGAEIPEGPDKLAQETLPA</sequence>
<evidence type="ECO:0000313" key="3">
    <source>
        <dbReference type="EMBL" id="MDD0993738.1"/>
    </source>
</evidence>
<name>A0ABT5P096_9PSED</name>
<dbReference type="InterPro" id="IPR040811">
    <property type="entry name" value="SLATT_4"/>
</dbReference>
<accession>A0ABT5P096</accession>
<evidence type="ECO:0000313" key="4">
    <source>
        <dbReference type="Proteomes" id="UP001148203"/>
    </source>
</evidence>
<feature type="region of interest" description="Disordered" evidence="1">
    <location>
        <begin position="149"/>
        <end position="168"/>
    </location>
</feature>
<proteinExistence type="predicted"/>
<feature type="domain" description="SMODS and SLOG-associating 2TM effector" evidence="2">
    <location>
        <begin position="37"/>
        <end position="102"/>
    </location>
</feature>
<evidence type="ECO:0000256" key="1">
    <source>
        <dbReference type="SAM" id="MobiDB-lite"/>
    </source>
</evidence>
<reference evidence="3 4" key="1">
    <citation type="submission" date="2022-05" db="EMBL/GenBank/DDBJ databases">
        <title>Novel Pseudomonas spp. Isolated from a Rainbow Trout Aquaculture Facility.</title>
        <authorList>
            <person name="Testerman T."/>
            <person name="Graf J."/>
        </authorList>
    </citation>
    <scope>NUCLEOTIDE SEQUENCE [LARGE SCALE GENOMIC DNA]</scope>
    <source>
        <strain evidence="3 4">ID681</strain>
    </source>
</reference>
<comment type="caution">
    <text evidence="3">The sequence shown here is derived from an EMBL/GenBank/DDBJ whole genome shotgun (WGS) entry which is preliminary data.</text>
</comment>
<evidence type="ECO:0000259" key="2">
    <source>
        <dbReference type="Pfam" id="PF18186"/>
    </source>
</evidence>
<dbReference type="RefSeq" id="WP_273912804.1">
    <property type="nucleotide sequence ID" value="NZ_JAMDGX010000071.1"/>
</dbReference>